<comment type="caution">
    <text evidence="2">The sequence shown here is derived from an EMBL/GenBank/DDBJ whole genome shotgun (WGS) entry which is preliminary data.</text>
</comment>
<accession>A0ABP9CR15</accession>
<dbReference type="InterPro" id="IPR001128">
    <property type="entry name" value="Cyt_P450"/>
</dbReference>
<dbReference type="PANTHER" id="PTHR46696">
    <property type="entry name" value="P450, PUTATIVE (EUROFUNG)-RELATED"/>
    <property type="match status" value="1"/>
</dbReference>
<dbReference type="Gene3D" id="1.10.630.10">
    <property type="entry name" value="Cytochrome P450"/>
    <property type="match status" value="1"/>
</dbReference>
<evidence type="ECO:0000256" key="1">
    <source>
        <dbReference type="ARBA" id="ARBA00010617"/>
    </source>
</evidence>
<evidence type="ECO:0000313" key="3">
    <source>
        <dbReference type="Proteomes" id="UP001500928"/>
    </source>
</evidence>
<comment type="similarity">
    <text evidence="1">Belongs to the cytochrome P450 family.</text>
</comment>
<keyword evidence="3" id="KW-1185">Reference proteome</keyword>
<dbReference type="EMBL" id="BAABHO010000093">
    <property type="protein sequence ID" value="GAA4814065.1"/>
    <property type="molecule type" value="Genomic_DNA"/>
</dbReference>
<evidence type="ECO:0000313" key="2">
    <source>
        <dbReference type="EMBL" id="GAA4814065.1"/>
    </source>
</evidence>
<dbReference type="PRINTS" id="PR00385">
    <property type="entry name" value="P450"/>
</dbReference>
<dbReference type="InterPro" id="IPR036396">
    <property type="entry name" value="Cyt_P450_sf"/>
</dbReference>
<dbReference type="SUPFAM" id="SSF48264">
    <property type="entry name" value="Cytochrome P450"/>
    <property type="match status" value="1"/>
</dbReference>
<proteinExistence type="inferred from homology"/>
<organism evidence="2 3">
    <name type="scientific">Actinomycetospora chlora</name>
    <dbReference type="NCBI Taxonomy" id="663608"/>
    <lineage>
        <taxon>Bacteria</taxon>
        <taxon>Bacillati</taxon>
        <taxon>Actinomycetota</taxon>
        <taxon>Actinomycetes</taxon>
        <taxon>Pseudonocardiales</taxon>
        <taxon>Pseudonocardiaceae</taxon>
        <taxon>Actinomycetospora</taxon>
    </lineage>
</organism>
<dbReference type="PROSITE" id="PS00086">
    <property type="entry name" value="CYTOCHROME_P450"/>
    <property type="match status" value="1"/>
</dbReference>
<gene>
    <name evidence="2" type="ORF">GCM10023200_59720</name>
</gene>
<name>A0ABP9CR15_9PSEU</name>
<dbReference type="Proteomes" id="UP001500928">
    <property type="component" value="Unassembled WGS sequence"/>
</dbReference>
<dbReference type="InterPro" id="IPR002397">
    <property type="entry name" value="Cyt_P450_B"/>
</dbReference>
<sequence length="372" mass="38760">MMQRSSHVACPFVTGTRRLDEPYPGREALRAAGPVAIVEAPAGGPVAVVTTAALARAVLTDPRISKDTALAPAHWDAQGAGLEPTAAQALSLTTAEGELHAALRRAHAPMLAPRRMRALEGSMRETARAMLRDAGPGPVDLVAEFTTRYPLTVVGDLLGVPRSMLDEAVDACRRMWDDPGAAMAGFARLGAAAMAHDGLARELRGRLPASVTDEQVHYLLFALIFAGQLTTDAALGFLLARVLTSTPPDDTAALVDDVLRRDPPAPFTLWRFTAEEVELAGVVLPPGTPVVVDVAGVAGDPGASLAFGAGPHVCAGAHLARAELAAVVDVLVTDFPGARLAVPAAELRRVDPGTLAGSRLATLPVEGLRPRE</sequence>
<reference evidence="3" key="1">
    <citation type="journal article" date="2019" name="Int. J. Syst. Evol. Microbiol.">
        <title>The Global Catalogue of Microorganisms (GCM) 10K type strain sequencing project: providing services to taxonomists for standard genome sequencing and annotation.</title>
        <authorList>
            <consortium name="The Broad Institute Genomics Platform"/>
            <consortium name="The Broad Institute Genome Sequencing Center for Infectious Disease"/>
            <person name="Wu L."/>
            <person name="Ma J."/>
        </authorList>
    </citation>
    <scope>NUCLEOTIDE SEQUENCE [LARGE SCALE GENOMIC DNA]</scope>
    <source>
        <strain evidence="3">JCM 17979</strain>
    </source>
</reference>
<dbReference type="InterPro" id="IPR017972">
    <property type="entry name" value="Cyt_P450_CS"/>
</dbReference>
<dbReference type="PANTHER" id="PTHR46696:SF1">
    <property type="entry name" value="CYTOCHROME P450 YJIB-RELATED"/>
    <property type="match status" value="1"/>
</dbReference>
<protein>
    <submittedName>
        <fullName evidence="2">Cytochrome P450</fullName>
    </submittedName>
</protein>
<dbReference type="RefSeq" id="WP_345425184.1">
    <property type="nucleotide sequence ID" value="NZ_BAABHO010000093.1"/>
</dbReference>
<dbReference type="PRINTS" id="PR00359">
    <property type="entry name" value="BP450"/>
</dbReference>